<evidence type="ECO:0000256" key="6">
    <source>
        <dbReference type="ARBA" id="ARBA00022771"/>
    </source>
</evidence>
<comment type="subcellular location">
    <subcellularLocation>
        <location evidence="13">Nucleus</location>
    </subcellularLocation>
</comment>
<dbReference type="InterPro" id="IPR003105">
    <property type="entry name" value="SRA_YDG"/>
</dbReference>
<evidence type="ECO:0000313" key="19">
    <source>
        <dbReference type="Proteomes" id="UP000828251"/>
    </source>
</evidence>
<dbReference type="GO" id="GO:0005634">
    <property type="term" value="C:nucleus"/>
    <property type="evidence" value="ECO:0007669"/>
    <property type="project" value="UniProtKB-SubCell"/>
</dbReference>
<reference evidence="18 19" key="1">
    <citation type="journal article" date="2021" name="Plant Biotechnol. J.">
        <title>Multi-omics assisted identification of the key and species-specific regulatory components of drought-tolerant mechanisms in Gossypium stocksii.</title>
        <authorList>
            <person name="Yu D."/>
            <person name="Ke L."/>
            <person name="Zhang D."/>
            <person name="Wu Y."/>
            <person name="Sun Y."/>
            <person name="Mei J."/>
            <person name="Sun J."/>
            <person name="Sun Y."/>
        </authorList>
    </citation>
    <scope>NUCLEOTIDE SEQUENCE [LARGE SCALE GENOMIC DNA]</scope>
    <source>
        <strain evidence="19">cv. E1</strain>
        <tissue evidence="18">Leaf</tissue>
    </source>
</reference>
<dbReference type="InterPro" id="IPR013083">
    <property type="entry name" value="Znf_RING/FYVE/PHD"/>
</dbReference>
<evidence type="ECO:0000256" key="13">
    <source>
        <dbReference type="PROSITE-ProRule" id="PRU00358"/>
    </source>
</evidence>
<dbReference type="GO" id="GO:0044027">
    <property type="term" value="P:negative regulation of gene expression via chromosomal CpG island methylation"/>
    <property type="evidence" value="ECO:0007669"/>
    <property type="project" value="TreeGrafter"/>
</dbReference>
<dbReference type="InterPro" id="IPR001841">
    <property type="entry name" value="Znf_RING"/>
</dbReference>
<dbReference type="GO" id="GO:0061630">
    <property type="term" value="F:ubiquitin protein ligase activity"/>
    <property type="evidence" value="ECO:0007669"/>
    <property type="project" value="UniProtKB-EC"/>
</dbReference>
<dbReference type="Pfam" id="PF02182">
    <property type="entry name" value="SAD_SRA"/>
    <property type="match status" value="1"/>
</dbReference>
<keyword evidence="11 13" id="KW-0539">Nucleus</keyword>
<evidence type="ECO:0000313" key="18">
    <source>
        <dbReference type="EMBL" id="KAH1074745.1"/>
    </source>
</evidence>
<keyword evidence="7" id="KW-0833">Ubl conjugation pathway</keyword>
<dbReference type="InterPro" id="IPR036987">
    <property type="entry name" value="SRA-YDG_sf"/>
</dbReference>
<dbReference type="SMART" id="SM00184">
    <property type="entry name" value="RING"/>
    <property type="match status" value="3"/>
</dbReference>
<dbReference type="CDD" id="cd15489">
    <property type="entry name" value="PHD_SF"/>
    <property type="match status" value="1"/>
</dbReference>
<dbReference type="PANTHER" id="PTHR14140">
    <property type="entry name" value="E3 UBIQUITIN-PROTEIN LIGASE UHRF-RELATED"/>
    <property type="match status" value="1"/>
</dbReference>
<evidence type="ECO:0000259" key="17">
    <source>
        <dbReference type="PROSITE" id="PS51015"/>
    </source>
</evidence>
<feature type="compositionally biased region" description="Acidic residues" evidence="14">
    <location>
        <begin position="669"/>
        <end position="696"/>
    </location>
</feature>
<comment type="catalytic activity">
    <reaction evidence="1">
        <text>S-ubiquitinyl-[E2 ubiquitin-conjugating enzyme]-L-cysteine + [acceptor protein]-L-lysine = [E2 ubiquitin-conjugating enzyme]-L-cysteine + N(6)-ubiquitinyl-[acceptor protein]-L-lysine.</text>
        <dbReference type="EC" id="2.3.2.27"/>
    </reaction>
</comment>
<dbReference type="PROSITE" id="PS00518">
    <property type="entry name" value="ZF_RING_1"/>
    <property type="match status" value="1"/>
</dbReference>
<evidence type="ECO:0000259" key="15">
    <source>
        <dbReference type="PROSITE" id="PS50016"/>
    </source>
</evidence>
<dbReference type="InterPro" id="IPR011011">
    <property type="entry name" value="Znf_FYVE_PHD"/>
</dbReference>
<evidence type="ECO:0000256" key="4">
    <source>
        <dbReference type="ARBA" id="ARBA00022679"/>
    </source>
</evidence>
<dbReference type="PROSITE" id="PS01359">
    <property type="entry name" value="ZF_PHD_1"/>
    <property type="match status" value="1"/>
</dbReference>
<keyword evidence="9" id="KW-0156">Chromatin regulator</keyword>
<dbReference type="SMART" id="SM00249">
    <property type="entry name" value="PHD"/>
    <property type="match status" value="1"/>
</dbReference>
<protein>
    <recommendedName>
        <fullName evidence="3">RING-type E3 ubiquitin transferase</fullName>
        <ecNumber evidence="3">2.3.2.27</ecNumber>
    </recommendedName>
</protein>
<dbReference type="FunFam" id="2.30.280.10:FF:000002">
    <property type="entry name" value="E3 ubiquitin-protein ligase ORTHRUS 2"/>
    <property type="match status" value="1"/>
</dbReference>
<dbReference type="EMBL" id="JAIQCV010000008">
    <property type="protein sequence ID" value="KAH1074745.1"/>
    <property type="molecule type" value="Genomic_DNA"/>
</dbReference>
<dbReference type="GO" id="GO:0008270">
    <property type="term" value="F:zinc ion binding"/>
    <property type="evidence" value="ECO:0007669"/>
    <property type="project" value="UniProtKB-KW"/>
</dbReference>
<dbReference type="InterPro" id="IPR015947">
    <property type="entry name" value="PUA-like_sf"/>
</dbReference>
<dbReference type="InterPro" id="IPR017907">
    <property type="entry name" value="Znf_RING_CS"/>
</dbReference>
<proteinExistence type="predicted"/>
<dbReference type="GO" id="GO:0016567">
    <property type="term" value="P:protein ubiquitination"/>
    <property type="evidence" value="ECO:0007669"/>
    <property type="project" value="TreeGrafter"/>
</dbReference>
<feature type="compositionally biased region" description="Basic and acidic residues" evidence="14">
    <location>
        <begin position="697"/>
        <end position="720"/>
    </location>
</feature>
<dbReference type="AlphaFoldDB" id="A0A9D3ZXP2"/>
<evidence type="ECO:0000256" key="1">
    <source>
        <dbReference type="ARBA" id="ARBA00000900"/>
    </source>
</evidence>
<feature type="region of interest" description="Disordered" evidence="14">
    <location>
        <begin position="635"/>
        <end position="720"/>
    </location>
</feature>
<name>A0A9D3ZXP2_9ROSI</name>
<keyword evidence="19" id="KW-1185">Reference proteome</keyword>
<sequence>MAADDVNQQPGDAELCMLCKASSNPGEDIILCIVCQAPWHQSCLVSSRESHFISDDYLGCPECENRINGDDLDTLTPTNNAAAASSFSAADNSMVAKILAIQADKSLTEEEKARKRQELLSGRPAVESPKLEDKDDGEKNKGKVEKFKGKAKTTVEASKVSDESFNCTICLNMPEKPVTTPCGHNFCLKCFNQSVRQGKRNCALCRKPIPAAMANQPRINLTLVSAIRMAKMLKSSGAGEGSSQVYEYVHNQDRPDKAYTTERAKRNGMANAASGRIFVTIPTDHFGPILAENEPVRNRGVLVGDTWGGRLECRQWGGHFPPVTGIAGQKDHGAQSVILSGGYKDDEDHGEWFLYTGSGGRDLSGNKRTNKIQSFDQEFKSANEALRLSCRKGYPLRVIRCAKDKHSSYAPVKGLRYDGIYRVEKCWQNVGVQGFKVCRYLMVRCDNAPAPWTSDVHGDRPRPLPAIRELERASDITERKESPSWDFDEADGCWKWMKPPPMSRQKEKKNSEPAAASKKIVRRTVNKKPLSEAARKRIQKEFGCRICSDVLYRPVTTACGHNFCKLCLVGVFAGRSTLRERNAGGRNLRFKKNVMKCPSCPNDLADDWYDLEVNIELKNLIAKQMRECENFSSAFEKRTTDEDSSEDSAFEKRTMDEDSSEDLLCGNSDNEEEEEGSEEDLSGNIDNEEGSEDDEVELKPEKPSKQRKVDDQDPEERETN</sequence>
<dbReference type="EC" id="2.3.2.27" evidence="3"/>
<dbReference type="PROSITE" id="PS50016">
    <property type="entry name" value="ZF_PHD_2"/>
    <property type="match status" value="1"/>
</dbReference>
<keyword evidence="8" id="KW-0862">Zinc</keyword>
<dbReference type="PROSITE" id="PS50089">
    <property type="entry name" value="ZF_RING_2"/>
    <property type="match status" value="2"/>
</dbReference>
<dbReference type="InterPro" id="IPR019786">
    <property type="entry name" value="Zinc_finger_PHD-type_CS"/>
</dbReference>
<feature type="domain" description="RING-type" evidence="16">
    <location>
        <begin position="544"/>
        <end position="600"/>
    </location>
</feature>
<feature type="domain" description="RING-type" evidence="16">
    <location>
        <begin position="167"/>
        <end position="206"/>
    </location>
</feature>
<dbReference type="Pfam" id="PF13445">
    <property type="entry name" value="zf-RING_UBOX"/>
    <property type="match status" value="1"/>
</dbReference>
<dbReference type="InterPro" id="IPR018957">
    <property type="entry name" value="Znf_C3HC4_RING-type"/>
</dbReference>
<feature type="region of interest" description="Disordered" evidence="14">
    <location>
        <begin position="116"/>
        <end position="143"/>
    </location>
</feature>
<comment type="caution">
    <text evidence="18">The sequence shown here is derived from an EMBL/GenBank/DDBJ whole genome shotgun (WGS) entry which is preliminary data.</text>
</comment>
<feature type="region of interest" description="Disordered" evidence="14">
    <location>
        <begin position="499"/>
        <end position="518"/>
    </location>
</feature>
<gene>
    <name evidence="18" type="ORF">J1N35_027073</name>
</gene>
<keyword evidence="5" id="KW-0479">Metal-binding</keyword>
<keyword evidence="4" id="KW-0808">Transferase</keyword>
<dbReference type="InterPro" id="IPR027370">
    <property type="entry name" value="Znf-RING_euk"/>
</dbReference>
<dbReference type="Proteomes" id="UP000828251">
    <property type="component" value="Unassembled WGS sequence"/>
</dbReference>
<evidence type="ECO:0000256" key="10">
    <source>
        <dbReference type="ARBA" id="ARBA00023125"/>
    </source>
</evidence>
<dbReference type="SMART" id="SM00466">
    <property type="entry name" value="SRA"/>
    <property type="match status" value="1"/>
</dbReference>
<keyword evidence="6 12" id="KW-0863">Zinc-finger</keyword>
<organism evidence="18 19">
    <name type="scientific">Gossypium stocksii</name>
    <dbReference type="NCBI Taxonomy" id="47602"/>
    <lineage>
        <taxon>Eukaryota</taxon>
        <taxon>Viridiplantae</taxon>
        <taxon>Streptophyta</taxon>
        <taxon>Embryophyta</taxon>
        <taxon>Tracheophyta</taxon>
        <taxon>Spermatophyta</taxon>
        <taxon>Magnoliopsida</taxon>
        <taxon>eudicotyledons</taxon>
        <taxon>Gunneridae</taxon>
        <taxon>Pentapetalae</taxon>
        <taxon>rosids</taxon>
        <taxon>malvids</taxon>
        <taxon>Malvales</taxon>
        <taxon>Malvaceae</taxon>
        <taxon>Malvoideae</taxon>
        <taxon>Gossypium</taxon>
    </lineage>
</organism>
<dbReference type="PROSITE" id="PS51015">
    <property type="entry name" value="YDG"/>
    <property type="match status" value="1"/>
</dbReference>
<evidence type="ECO:0000256" key="3">
    <source>
        <dbReference type="ARBA" id="ARBA00012483"/>
    </source>
</evidence>
<evidence type="ECO:0000256" key="2">
    <source>
        <dbReference type="ARBA" id="ARBA00004906"/>
    </source>
</evidence>
<comment type="pathway">
    <text evidence="2">Protein modification; protein ubiquitination.</text>
</comment>
<feature type="domain" description="PHD-type" evidence="15">
    <location>
        <begin position="13"/>
        <end position="66"/>
    </location>
</feature>
<dbReference type="Gene3D" id="2.30.280.10">
    <property type="entry name" value="SRA-YDG"/>
    <property type="match status" value="1"/>
</dbReference>
<dbReference type="SUPFAM" id="SSF57850">
    <property type="entry name" value="RING/U-box"/>
    <property type="match status" value="2"/>
</dbReference>
<dbReference type="SUPFAM" id="SSF88697">
    <property type="entry name" value="PUA domain-like"/>
    <property type="match status" value="1"/>
</dbReference>
<dbReference type="InterPro" id="IPR019787">
    <property type="entry name" value="Znf_PHD-finger"/>
</dbReference>
<feature type="compositionally biased region" description="Basic and acidic residues" evidence="14">
    <location>
        <begin position="129"/>
        <end position="143"/>
    </location>
</feature>
<accession>A0A9D3ZXP2</accession>
<evidence type="ECO:0000256" key="12">
    <source>
        <dbReference type="PROSITE-ProRule" id="PRU00175"/>
    </source>
</evidence>
<feature type="domain" description="YDG" evidence="17">
    <location>
        <begin position="296"/>
        <end position="444"/>
    </location>
</feature>
<evidence type="ECO:0000256" key="8">
    <source>
        <dbReference type="ARBA" id="ARBA00022833"/>
    </source>
</evidence>
<dbReference type="SUPFAM" id="SSF57903">
    <property type="entry name" value="FYVE/PHD zinc finger"/>
    <property type="match status" value="1"/>
</dbReference>
<dbReference type="PANTHER" id="PTHR14140:SF35">
    <property type="entry name" value="RING-TYPE E3 UBIQUITIN TRANSFERASE"/>
    <property type="match status" value="1"/>
</dbReference>
<evidence type="ECO:0000256" key="9">
    <source>
        <dbReference type="ARBA" id="ARBA00022853"/>
    </source>
</evidence>
<keyword evidence="10" id="KW-0238">DNA-binding</keyword>
<evidence type="ECO:0000256" key="11">
    <source>
        <dbReference type="ARBA" id="ARBA00023242"/>
    </source>
</evidence>
<evidence type="ECO:0000256" key="14">
    <source>
        <dbReference type="SAM" id="MobiDB-lite"/>
    </source>
</evidence>
<dbReference type="OrthoDB" id="2270193at2759"/>
<dbReference type="Gene3D" id="3.30.40.10">
    <property type="entry name" value="Zinc/RING finger domain, C3HC4 (zinc finger)"/>
    <property type="match status" value="3"/>
</dbReference>
<evidence type="ECO:0000256" key="7">
    <source>
        <dbReference type="ARBA" id="ARBA00022786"/>
    </source>
</evidence>
<dbReference type="Pfam" id="PF00097">
    <property type="entry name" value="zf-C3HC4"/>
    <property type="match status" value="1"/>
</dbReference>
<dbReference type="GO" id="GO:0003677">
    <property type="term" value="F:DNA binding"/>
    <property type="evidence" value="ECO:0007669"/>
    <property type="project" value="UniProtKB-KW"/>
</dbReference>
<dbReference type="InterPro" id="IPR045134">
    <property type="entry name" value="UHRF1/2-like"/>
</dbReference>
<evidence type="ECO:0000259" key="16">
    <source>
        <dbReference type="PROSITE" id="PS50089"/>
    </source>
</evidence>
<evidence type="ECO:0000256" key="5">
    <source>
        <dbReference type="ARBA" id="ARBA00022723"/>
    </source>
</evidence>
<dbReference type="InterPro" id="IPR001965">
    <property type="entry name" value="Znf_PHD"/>
</dbReference>